<comment type="caution">
    <text evidence="8">The sequence shown here is derived from an EMBL/GenBank/DDBJ whole genome shotgun (WGS) entry which is preliminary data.</text>
</comment>
<evidence type="ECO:0000313" key="9">
    <source>
        <dbReference type="Proteomes" id="UP000676325"/>
    </source>
</evidence>
<dbReference type="InterPro" id="IPR039425">
    <property type="entry name" value="RNA_pol_sigma-70-like"/>
</dbReference>
<dbReference type="GO" id="GO:0003677">
    <property type="term" value="F:DNA binding"/>
    <property type="evidence" value="ECO:0007669"/>
    <property type="project" value="UniProtKB-KW"/>
</dbReference>
<dbReference type="SUPFAM" id="SSF88659">
    <property type="entry name" value="Sigma3 and sigma4 domains of RNA polymerase sigma factors"/>
    <property type="match status" value="1"/>
</dbReference>
<keyword evidence="5" id="KW-0804">Transcription</keyword>
<organism evidence="8 9">
    <name type="scientific">Actinospica acidithermotolerans</name>
    <dbReference type="NCBI Taxonomy" id="2828514"/>
    <lineage>
        <taxon>Bacteria</taxon>
        <taxon>Bacillati</taxon>
        <taxon>Actinomycetota</taxon>
        <taxon>Actinomycetes</taxon>
        <taxon>Catenulisporales</taxon>
        <taxon>Actinospicaceae</taxon>
        <taxon>Actinospica</taxon>
    </lineage>
</organism>
<dbReference type="SUPFAM" id="SSF88946">
    <property type="entry name" value="Sigma2 domain of RNA polymerase sigma factors"/>
    <property type="match status" value="1"/>
</dbReference>
<dbReference type="InterPro" id="IPR013249">
    <property type="entry name" value="RNA_pol_sigma70_r4_t2"/>
</dbReference>
<dbReference type="EMBL" id="JAGSOH010000033">
    <property type="protein sequence ID" value="MBR7827388.1"/>
    <property type="molecule type" value="Genomic_DNA"/>
</dbReference>
<dbReference type="AlphaFoldDB" id="A0A941EBG6"/>
<dbReference type="Gene3D" id="1.10.10.10">
    <property type="entry name" value="Winged helix-like DNA-binding domain superfamily/Winged helix DNA-binding domain"/>
    <property type="match status" value="1"/>
</dbReference>
<dbReference type="Proteomes" id="UP000676325">
    <property type="component" value="Unassembled WGS sequence"/>
</dbReference>
<dbReference type="InterPro" id="IPR036388">
    <property type="entry name" value="WH-like_DNA-bd_sf"/>
</dbReference>
<comment type="similarity">
    <text evidence="1">Belongs to the sigma-70 factor family. ECF subfamily.</text>
</comment>
<dbReference type="InterPro" id="IPR013325">
    <property type="entry name" value="RNA_pol_sigma_r2"/>
</dbReference>
<keyword evidence="2" id="KW-0805">Transcription regulation</keyword>
<evidence type="ECO:0000313" key="8">
    <source>
        <dbReference type="EMBL" id="MBR7827388.1"/>
    </source>
</evidence>
<dbReference type="RefSeq" id="WP_212518546.1">
    <property type="nucleotide sequence ID" value="NZ_JAGSOH010000033.1"/>
</dbReference>
<dbReference type="InterPro" id="IPR013324">
    <property type="entry name" value="RNA_pol_sigma_r3/r4-like"/>
</dbReference>
<dbReference type="PANTHER" id="PTHR43133:SF8">
    <property type="entry name" value="RNA POLYMERASE SIGMA FACTOR HI_1459-RELATED"/>
    <property type="match status" value="1"/>
</dbReference>
<evidence type="ECO:0000256" key="5">
    <source>
        <dbReference type="ARBA" id="ARBA00023163"/>
    </source>
</evidence>
<dbReference type="Gene3D" id="1.10.1740.10">
    <property type="match status" value="1"/>
</dbReference>
<keyword evidence="3" id="KW-0731">Sigma factor</keyword>
<proteinExistence type="inferred from homology"/>
<sequence length="157" mass="17986">MRLSDDAVAAELFAAHYGRLAGWCRRLLDDDGTASEIAMEAFTRLLGRLRKVDDPVGYLYVIAANLVRDHWRKTKRERDGMRVLQNERQSDHESGDPELRRLVEQLPERLRVSVLLYYYAGFPIGDIARLTNRPTGTVKSDLFQARAVLRKALEGTR</sequence>
<dbReference type="GO" id="GO:0006352">
    <property type="term" value="P:DNA-templated transcription initiation"/>
    <property type="evidence" value="ECO:0007669"/>
    <property type="project" value="InterPro"/>
</dbReference>
<reference evidence="8" key="1">
    <citation type="submission" date="2021-04" db="EMBL/GenBank/DDBJ databases">
        <title>Genome based classification of Actinospica acidithermotolerans sp. nov., an actinobacterium isolated from an Indonesian hot spring.</title>
        <authorList>
            <person name="Kusuma A.B."/>
            <person name="Putra K.E."/>
            <person name="Nafisah S."/>
            <person name="Loh J."/>
            <person name="Nouioui I."/>
            <person name="Goodfellow M."/>
        </authorList>
    </citation>
    <scope>NUCLEOTIDE SEQUENCE</scope>
    <source>
        <strain evidence="8">MGRD01-02</strain>
    </source>
</reference>
<dbReference type="InterPro" id="IPR014284">
    <property type="entry name" value="RNA_pol_sigma-70_dom"/>
</dbReference>
<evidence type="ECO:0000259" key="7">
    <source>
        <dbReference type="Pfam" id="PF08281"/>
    </source>
</evidence>
<feature type="domain" description="RNA polymerase sigma-70 region 2" evidence="6">
    <location>
        <begin position="12"/>
        <end position="76"/>
    </location>
</feature>
<dbReference type="NCBIfam" id="TIGR02937">
    <property type="entry name" value="sigma70-ECF"/>
    <property type="match status" value="1"/>
</dbReference>
<dbReference type="InterPro" id="IPR007627">
    <property type="entry name" value="RNA_pol_sigma70_r2"/>
</dbReference>
<evidence type="ECO:0000256" key="4">
    <source>
        <dbReference type="ARBA" id="ARBA00023125"/>
    </source>
</evidence>
<evidence type="ECO:0000256" key="2">
    <source>
        <dbReference type="ARBA" id="ARBA00023015"/>
    </source>
</evidence>
<accession>A0A941EBG6</accession>
<evidence type="ECO:0000256" key="1">
    <source>
        <dbReference type="ARBA" id="ARBA00010641"/>
    </source>
</evidence>
<protein>
    <submittedName>
        <fullName evidence="8">RNA polymerase sigma factor</fullName>
    </submittedName>
</protein>
<dbReference type="GO" id="GO:0016987">
    <property type="term" value="F:sigma factor activity"/>
    <property type="evidence" value="ECO:0007669"/>
    <property type="project" value="UniProtKB-KW"/>
</dbReference>
<dbReference type="Pfam" id="PF08281">
    <property type="entry name" value="Sigma70_r4_2"/>
    <property type="match status" value="1"/>
</dbReference>
<keyword evidence="4" id="KW-0238">DNA-binding</keyword>
<feature type="domain" description="RNA polymerase sigma factor 70 region 4 type 2" evidence="7">
    <location>
        <begin position="98"/>
        <end position="147"/>
    </location>
</feature>
<evidence type="ECO:0000256" key="3">
    <source>
        <dbReference type="ARBA" id="ARBA00023082"/>
    </source>
</evidence>
<dbReference type="PANTHER" id="PTHR43133">
    <property type="entry name" value="RNA POLYMERASE ECF-TYPE SIGMA FACTO"/>
    <property type="match status" value="1"/>
</dbReference>
<name>A0A941EBG6_9ACTN</name>
<evidence type="ECO:0000259" key="6">
    <source>
        <dbReference type="Pfam" id="PF04542"/>
    </source>
</evidence>
<keyword evidence="9" id="KW-1185">Reference proteome</keyword>
<dbReference type="Pfam" id="PF04542">
    <property type="entry name" value="Sigma70_r2"/>
    <property type="match status" value="1"/>
</dbReference>
<gene>
    <name evidence="8" type="ORF">KDK95_13805</name>
</gene>